<feature type="region of interest" description="Disordered" evidence="1">
    <location>
        <begin position="180"/>
        <end position="200"/>
    </location>
</feature>
<feature type="compositionally biased region" description="Polar residues" evidence="1">
    <location>
        <begin position="180"/>
        <end position="191"/>
    </location>
</feature>
<dbReference type="EMBL" id="JABEZZ010000009">
    <property type="protein sequence ID" value="MBA0595884.1"/>
    <property type="molecule type" value="Genomic_DNA"/>
</dbReference>
<evidence type="ECO:0000313" key="4">
    <source>
        <dbReference type="Proteomes" id="UP000593578"/>
    </source>
</evidence>
<proteinExistence type="predicted"/>
<dbReference type="Proteomes" id="UP000593578">
    <property type="component" value="Unassembled WGS sequence"/>
</dbReference>
<reference evidence="3 4" key="1">
    <citation type="journal article" date="2019" name="Genome Biol. Evol.">
        <title>Insights into the evolution of the New World diploid cottons (Gossypium, subgenus Houzingenia) based on genome sequencing.</title>
        <authorList>
            <person name="Grover C.E."/>
            <person name="Arick M.A. 2nd"/>
            <person name="Thrash A."/>
            <person name="Conover J.L."/>
            <person name="Sanders W.S."/>
            <person name="Peterson D.G."/>
            <person name="Frelichowski J.E."/>
            <person name="Scheffler J.A."/>
            <person name="Scheffler B.E."/>
            <person name="Wendel J.F."/>
        </authorList>
    </citation>
    <scope>NUCLEOTIDE SEQUENCE [LARGE SCALE GENOMIC DNA]</scope>
    <source>
        <strain evidence="3">8</strain>
        <tissue evidence="3">Leaf</tissue>
    </source>
</reference>
<name>A0A7J8Q2V9_GOSRA</name>
<dbReference type="PANTHER" id="PTHR31286">
    <property type="entry name" value="GLYCINE-RICH CELL WALL STRUCTURAL PROTEIN 1.8-LIKE"/>
    <property type="match status" value="1"/>
</dbReference>
<protein>
    <recommendedName>
        <fullName evidence="2">DUF4283 domain-containing protein</fullName>
    </recommendedName>
</protein>
<dbReference type="InterPro" id="IPR025558">
    <property type="entry name" value="DUF4283"/>
</dbReference>
<evidence type="ECO:0000256" key="1">
    <source>
        <dbReference type="SAM" id="MobiDB-lite"/>
    </source>
</evidence>
<dbReference type="PANTHER" id="PTHR31286:SF173">
    <property type="entry name" value="DUF4283 DOMAIN-CONTAINING PROTEIN"/>
    <property type="match status" value="1"/>
</dbReference>
<accession>A0A7J8Q2V9</accession>
<evidence type="ECO:0000259" key="2">
    <source>
        <dbReference type="Pfam" id="PF14111"/>
    </source>
</evidence>
<dbReference type="Pfam" id="PF14111">
    <property type="entry name" value="DUF4283"/>
    <property type="match status" value="1"/>
</dbReference>
<dbReference type="InterPro" id="IPR040256">
    <property type="entry name" value="At4g02000-like"/>
</dbReference>
<feature type="region of interest" description="Disordered" evidence="1">
    <location>
        <begin position="1"/>
        <end position="24"/>
    </location>
</feature>
<gene>
    <name evidence="3" type="ORF">Gorai_012733</name>
</gene>
<feature type="domain" description="DUF4283" evidence="2">
    <location>
        <begin position="56"/>
        <end position="113"/>
    </location>
</feature>
<organism evidence="3 4">
    <name type="scientific">Gossypium raimondii</name>
    <name type="common">Peruvian cotton</name>
    <name type="synonym">Gossypium klotzschianum subsp. raimondii</name>
    <dbReference type="NCBI Taxonomy" id="29730"/>
    <lineage>
        <taxon>Eukaryota</taxon>
        <taxon>Viridiplantae</taxon>
        <taxon>Streptophyta</taxon>
        <taxon>Embryophyta</taxon>
        <taxon>Tracheophyta</taxon>
        <taxon>Spermatophyta</taxon>
        <taxon>Magnoliopsida</taxon>
        <taxon>eudicotyledons</taxon>
        <taxon>Gunneridae</taxon>
        <taxon>Pentapetalae</taxon>
        <taxon>rosids</taxon>
        <taxon>malvids</taxon>
        <taxon>Malvales</taxon>
        <taxon>Malvaceae</taxon>
        <taxon>Malvoideae</taxon>
        <taxon>Gossypium</taxon>
    </lineage>
</organism>
<sequence>MLIGEGNTDRREANRGAGSGSGDEIELMERDVKKSISNGILTIEFSDHIQQILFKEMKTTVVLKLPGQNIGYAALHNRISSLWRLSKPFHLMDIKNGYFLAKFHCSEDFNNVIISQVGGLVGKVAKLDFNTDSKTRGGFARMTVFVDLDRPVNEELQRVEYEALPTICFSYGKHGHTKEMCSSPTMTTNSEKVQENGELG</sequence>
<evidence type="ECO:0000313" key="3">
    <source>
        <dbReference type="EMBL" id="MBA0595884.1"/>
    </source>
</evidence>
<comment type="caution">
    <text evidence="3">The sequence shown here is derived from an EMBL/GenBank/DDBJ whole genome shotgun (WGS) entry which is preliminary data.</text>
</comment>
<dbReference type="AlphaFoldDB" id="A0A7J8Q2V9"/>